<evidence type="ECO:0000256" key="11">
    <source>
        <dbReference type="ARBA" id="ARBA00023242"/>
    </source>
</evidence>
<proteinExistence type="predicted"/>
<dbReference type="InterPro" id="IPR016858">
    <property type="entry name" value="KMT5A-like"/>
</dbReference>
<dbReference type="InterPro" id="IPR051760">
    <property type="entry name" value="KMT5A"/>
</dbReference>
<dbReference type="Proteomes" id="UP001152888">
    <property type="component" value="Unassembled WGS sequence"/>
</dbReference>
<keyword evidence="11" id="KW-0539">Nucleus</keyword>
<dbReference type="GO" id="GO:0043516">
    <property type="term" value="P:regulation of DNA damage response, signal transduction by p53 class mediator"/>
    <property type="evidence" value="ECO:0007669"/>
    <property type="project" value="TreeGrafter"/>
</dbReference>
<keyword evidence="4" id="KW-0158">Chromosome</keyword>
<dbReference type="InterPro" id="IPR047266">
    <property type="entry name" value="KMT5A-like_SET"/>
</dbReference>
<name>A0A9P0NZ49_ACAOB</name>
<evidence type="ECO:0000256" key="2">
    <source>
        <dbReference type="ARBA" id="ARBA00004286"/>
    </source>
</evidence>
<dbReference type="Gene3D" id="2.170.270.10">
    <property type="entry name" value="SET domain"/>
    <property type="match status" value="1"/>
</dbReference>
<dbReference type="EC" id="2.1.1.361" evidence="3"/>
<keyword evidence="8" id="KW-0156">Chromatin regulator</keyword>
<evidence type="ECO:0000256" key="9">
    <source>
        <dbReference type="ARBA" id="ARBA00023015"/>
    </source>
</evidence>
<sequence length="253" mass="29688">MCFVISVMQHSRLKSQQNGIINKIILKCLSNFQENKTFNVNSLNQCFIYSASHKRAMVKATKQKKERLGANIHNLLEQNHKLTDYYQIRKSDRRTKREVQEERKKLLEYALRKGVEDGLEVKCIENKGRGVFTTRDFLKGEFVVEYSGELIDISEAYRREKKYGMDENTGCYMYYFKYDGHHYCVDATEETEKKGRLINHSRTGNLLTRTIIVESIPRLALIAKTNIQKGDELLYDYGDRSKESLRHHPWLAC</sequence>
<dbReference type="InterPro" id="IPR001214">
    <property type="entry name" value="SET_dom"/>
</dbReference>
<keyword evidence="5" id="KW-0489">Methyltransferase</keyword>
<keyword evidence="9" id="KW-0805">Transcription regulation</keyword>
<evidence type="ECO:0000313" key="15">
    <source>
        <dbReference type="Proteomes" id="UP001152888"/>
    </source>
</evidence>
<dbReference type="SMART" id="SM00317">
    <property type="entry name" value="SET"/>
    <property type="match status" value="1"/>
</dbReference>
<evidence type="ECO:0000256" key="4">
    <source>
        <dbReference type="ARBA" id="ARBA00022454"/>
    </source>
</evidence>
<evidence type="ECO:0000256" key="10">
    <source>
        <dbReference type="ARBA" id="ARBA00023163"/>
    </source>
</evidence>
<evidence type="ECO:0000256" key="6">
    <source>
        <dbReference type="ARBA" id="ARBA00022679"/>
    </source>
</evidence>
<dbReference type="CDD" id="cd10528">
    <property type="entry name" value="SET_SETD8"/>
    <property type="match status" value="1"/>
</dbReference>
<reference evidence="14" key="1">
    <citation type="submission" date="2022-03" db="EMBL/GenBank/DDBJ databases">
        <authorList>
            <person name="Sayadi A."/>
        </authorList>
    </citation>
    <scope>NUCLEOTIDE SEQUENCE</scope>
</reference>
<accession>A0A9P0NZ49</accession>
<comment type="subcellular location">
    <subcellularLocation>
        <location evidence="2">Chromosome</location>
    </subcellularLocation>
    <subcellularLocation>
        <location evidence="1">Nucleus</location>
    </subcellularLocation>
</comment>
<keyword evidence="15" id="KW-1185">Reference proteome</keyword>
<feature type="domain" description="SET" evidence="13">
    <location>
        <begin position="117"/>
        <end position="238"/>
    </location>
</feature>
<dbReference type="InterPro" id="IPR046341">
    <property type="entry name" value="SET_dom_sf"/>
</dbReference>
<evidence type="ECO:0000313" key="14">
    <source>
        <dbReference type="EMBL" id="CAH1962947.1"/>
    </source>
</evidence>
<evidence type="ECO:0000256" key="5">
    <source>
        <dbReference type="ARBA" id="ARBA00022603"/>
    </source>
</evidence>
<dbReference type="PANTHER" id="PTHR46167">
    <property type="entry name" value="N-LYSINE METHYLTRANSFERASE KMT5A"/>
    <property type="match status" value="1"/>
</dbReference>
<dbReference type="OrthoDB" id="5560686at2759"/>
<dbReference type="GO" id="GO:0140944">
    <property type="term" value="F:histone H4K20 monomethyltransferase activity"/>
    <property type="evidence" value="ECO:0007669"/>
    <property type="project" value="UniProtKB-EC"/>
</dbReference>
<protein>
    <recommendedName>
        <fullName evidence="3">[histone H4]-lysine(20) N-methyltransferase</fullName>
        <ecNumber evidence="3">2.1.1.361</ecNumber>
    </recommendedName>
</protein>
<evidence type="ECO:0000256" key="7">
    <source>
        <dbReference type="ARBA" id="ARBA00022691"/>
    </source>
</evidence>
<dbReference type="GO" id="GO:0006357">
    <property type="term" value="P:regulation of transcription by RNA polymerase II"/>
    <property type="evidence" value="ECO:0007669"/>
    <property type="project" value="TreeGrafter"/>
</dbReference>
<dbReference type="GO" id="GO:0032259">
    <property type="term" value="P:methylation"/>
    <property type="evidence" value="ECO:0007669"/>
    <property type="project" value="UniProtKB-KW"/>
</dbReference>
<evidence type="ECO:0000256" key="3">
    <source>
        <dbReference type="ARBA" id="ARBA00012187"/>
    </source>
</evidence>
<dbReference type="GO" id="GO:0005700">
    <property type="term" value="C:polytene chromosome"/>
    <property type="evidence" value="ECO:0007669"/>
    <property type="project" value="TreeGrafter"/>
</dbReference>
<dbReference type="Pfam" id="PF00856">
    <property type="entry name" value="SET"/>
    <property type="match status" value="1"/>
</dbReference>
<keyword evidence="7" id="KW-0949">S-adenosyl-L-methionine</keyword>
<evidence type="ECO:0000256" key="1">
    <source>
        <dbReference type="ARBA" id="ARBA00004123"/>
    </source>
</evidence>
<dbReference type="EMBL" id="CAKOFQ010006704">
    <property type="protein sequence ID" value="CAH1962947.1"/>
    <property type="molecule type" value="Genomic_DNA"/>
</dbReference>
<gene>
    <name evidence="14" type="ORF">ACAOBT_LOCUS4931</name>
</gene>
<keyword evidence="6" id="KW-0808">Transferase</keyword>
<dbReference type="PANTHER" id="PTHR46167:SF1">
    <property type="entry name" value="N-LYSINE METHYLTRANSFERASE KMT5A"/>
    <property type="match status" value="1"/>
</dbReference>
<evidence type="ECO:0000256" key="12">
    <source>
        <dbReference type="ARBA" id="ARBA00047784"/>
    </source>
</evidence>
<dbReference type="PROSITE" id="PS50280">
    <property type="entry name" value="SET"/>
    <property type="match status" value="1"/>
</dbReference>
<dbReference type="AlphaFoldDB" id="A0A9P0NZ49"/>
<dbReference type="GO" id="GO:0005634">
    <property type="term" value="C:nucleus"/>
    <property type="evidence" value="ECO:0007669"/>
    <property type="project" value="UniProtKB-SubCell"/>
</dbReference>
<comment type="caution">
    <text evidence="14">The sequence shown here is derived from an EMBL/GenBank/DDBJ whole genome shotgun (WGS) entry which is preliminary data.</text>
</comment>
<keyword evidence="10" id="KW-0804">Transcription</keyword>
<comment type="catalytic activity">
    <reaction evidence="12">
        <text>L-lysyl(20)-[histone H4] + S-adenosyl-L-methionine = N(6)-methyl-L-lysyl(20)-[histone H4] + S-adenosyl-L-homocysteine + H(+)</text>
        <dbReference type="Rhea" id="RHEA:60344"/>
        <dbReference type="Rhea" id="RHEA-COMP:15554"/>
        <dbReference type="Rhea" id="RHEA-COMP:15555"/>
        <dbReference type="ChEBI" id="CHEBI:15378"/>
        <dbReference type="ChEBI" id="CHEBI:29969"/>
        <dbReference type="ChEBI" id="CHEBI:57856"/>
        <dbReference type="ChEBI" id="CHEBI:59789"/>
        <dbReference type="ChEBI" id="CHEBI:61929"/>
        <dbReference type="EC" id="2.1.1.361"/>
    </reaction>
</comment>
<dbReference type="PROSITE" id="PS51571">
    <property type="entry name" value="SAM_MT43_PR_SET"/>
    <property type="match status" value="1"/>
</dbReference>
<evidence type="ECO:0000256" key="8">
    <source>
        <dbReference type="ARBA" id="ARBA00022853"/>
    </source>
</evidence>
<evidence type="ECO:0000259" key="13">
    <source>
        <dbReference type="PROSITE" id="PS50280"/>
    </source>
</evidence>
<organism evidence="14 15">
    <name type="scientific">Acanthoscelides obtectus</name>
    <name type="common">Bean weevil</name>
    <name type="synonym">Bruchus obtectus</name>
    <dbReference type="NCBI Taxonomy" id="200917"/>
    <lineage>
        <taxon>Eukaryota</taxon>
        <taxon>Metazoa</taxon>
        <taxon>Ecdysozoa</taxon>
        <taxon>Arthropoda</taxon>
        <taxon>Hexapoda</taxon>
        <taxon>Insecta</taxon>
        <taxon>Pterygota</taxon>
        <taxon>Neoptera</taxon>
        <taxon>Endopterygota</taxon>
        <taxon>Coleoptera</taxon>
        <taxon>Polyphaga</taxon>
        <taxon>Cucujiformia</taxon>
        <taxon>Chrysomeloidea</taxon>
        <taxon>Chrysomelidae</taxon>
        <taxon>Bruchinae</taxon>
        <taxon>Bruchini</taxon>
        <taxon>Acanthoscelides</taxon>
    </lineage>
</organism>
<dbReference type="SUPFAM" id="SSF82199">
    <property type="entry name" value="SET domain"/>
    <property type="match status" value="1"/>
</dbReference>